<dbReference type="AlphaFoldDB" id="A0A9N8HZJ9"/>
<evidence type="ECO:0000313" key="6">
    <source>
        <dbReference type="Proteomes" id="UP001153069"/>
    </source>
</evidence>
<feature type="signal peptide" evidence="4">
    <location>
        <begin position="1"/>
        <end position="16"/>
    </location>
</feature>
<dbReference type="EMBL" id="CAICTM010002944">
    <property type="protein sequence ID" value="CAB9530590.1"/>
    <property type="molecule type" value="Genomic_DNA"/>
</dbReference>
<keyword evidence="2" id="KW-0689">Ribosomal protein</keyword>
<name>A0A9N8HZJ9_9STRA</name>
<keyword evidence="3" id="KW-0687">Ribonucleoprotein</keyword>
<evidence type="ECO:0000256" key="2">
    <source>
        <dbReference type="ARBA" id="ARBA00022980"/>
    </source>
</evidence>
<keyword evidence="4" id="KW-0732">Signal</keyword>
<comment type="caution">
    <text evidence="5">The sequence shown here is derived from an EMBL/GenBank/DDBJ whole genome shotgun (WGS) entry which is preliminary data.</text>
</comment>
<evidence type="ECO:0000256" key="4">
    <source>
        <dbReference type="SAM" id="SignalP"/>
    </source>
</evidence>
<reference evidence="5" key="1">
    <citation type="submission" date="2020-06" db="EMBL/GenBank/DDBJ databases">
        <authorList>
            <consortium name="Plant Systems Biology data submission"/>
        </authorList>
    </citation>
    <scope>NUCLEOTIDE SEQUENCE</scope>
    <source>
        <strain evidence="5">D6</strain>
    </source>
</reference>
<accession>A0A9N8HZJ9</accession>
<protein>
    <submittedName>
        <fullName evidence="5">Protein L10</fullName>
    </submittedName>
</protein>
<dbReference type="InterPro" id="IPR043141">
    <property type="entry name" value="Ribosomal_uL10-like_sf"/>
</dbReference>
<dbReference type="GO" id="GO:1990904">
    <property type="term" value="C:ribonucleoprotein complex"/>
    <property type="evidence" value="ECO:0007669"/>
    <property type="project" value="UniProtKB-KW"/>
</dbReference>
<comment type="similarity">
    <text evidence="1">Belongs to the universal ribosomal protein uL10 family.</text>
</comment>
<proteinExistence type="inferred from homology"/>
<evidence type="ECO:0000256" key="3">
    <source>
        <dbReference type="ARBA" id="ARBA00023274"/>
    </source>
</evidence>
<dbReference type="NCBIfam" id="NF000955">
    <property type="entry name" value="PRK00099.1-1"/>
    <property type="match status" value="1"/>
</dbReference>
<evidence type="ECO:0000313" key="5">
    <source>
        <dbReference type="EMBL" id="CAB9530590.1"/>
    </source>
</evidence>
<keyword evidence="6" id="KW-1185">Reference proteome</keyword>
<dbReference type="CDD" id="cd05797">
    <property type="entry name" value="Ribosomal_L10"/>
    <property type="match status" value="1"/>
</dbReference>
<dbReference type="PANTHER" id="PTHR11560">
    <property type="entry name" value="39S RIBOSOMAL PROTEIN L10, MITOCHONDRIAL"/>
    <property type="match status" value="1"/>
</dbReference>
<dbReference type="Pfam" id="PF00466">
    <property type="entry name" value="Ribosomal_L10"/>
    <property type="match status" value="1"/>
</dbReference>
<dbReference type="Gene3D" id="3.30.70.1730">
    <property type="match status" value="1"/>
</dbReference>
<dbReference type="SUPFAM" id="SSF160369">
    <property type="entry name" value="Ribosomal protein L10-like"/>
    <property type="match status" value="1"/>
</dbReference>
<dbReference type="OrthoDB" id="360689at2759"/>
<dbReference type="GO" id="GO:0005840">
    <property type="term" value="C:ribosome"/>
    <property type="evidence" value="ECO:0007669"/>
    <property type="project" value="UniProtKB-KW"/>
</dbReference>
<dbReference type="Gene3D" id="6.10.250.290">
    <property type="match status" value="1"/>
</dbReference>
<gene>
    <name evidence="5" type="ORF">SEMRO_2946_G340780.1</name>
</gene>
<sequence length="215" mass="23132">MYRLLFLLPCVAAFMGQPLVSRTSVNTQSSGLFMGGASGYATSLPGKQERVEKVKELLDSSQMIVTVPCGGMTVTQSQQLRQSMPEGTTVMTVKNKLMQRSLEGSEYEAAGELLKGSNMWFFIDEDIGASIKAFNAFTKEQGKQESHEILGGVMEGTVYDQAGVKAIGDLPSKQDLYAMIAGSIKAVPTKVARVIKAPNSKLARAIKLAGEKAEN</sequence>
<dbReference type="InterPro" id="IPR022973">
    <property type="entry name" value="Ribosomal_uL10_bac"/>
</dbReference>
<dbReference type="Proteomes" id="UP001153069">
    <property type="component" value="Unassembled WGS sequence"/>
</dbReference>
<dbReference type="InterPro" id="IPR047865">
    <property type="entry name" value="Ribosomal_uL10_bac_type"/>
</dbReference>
<evidence type="ECO:0000256" key="1">
    <source>
        <dbReference type="ARBA" id="ARBA00008889"/>
    </source>
</evidence>
<dbReference type="HAMAP" id="MF_00362">
    <property type="entry name" value="Ribosomal_uL10"/>
    <property type="match status" value="1"/>
</dbReference>
<dbReference type="InterPro" id="IPR001790">
    <property type="entry name" value="Ribosomal_uL10"/>
</dbReference>
<feature type="chain" id="PRO_5040444282" evidence="4">
    <location>
        <begin position="17"/>
        <end position="215"/>
    </location>
</feature>
<organism evidence="5 6">
    <name type="scientific">Seminavis robusta</name>
    <dbReference type="NCBI Taxonomy" id="568900"/>
    <lineage>
        <taxon>Eukaryota</taxon>
        <taxon>Sar</taxon>
        <taxon>Stramenopiles</taxon>
        <taxon>Ochrophyta</taxon>
        <taxon>Bacillariophyta</taxon>
        <taxon>Bacillariophyceae</taxon>
        <taxon>Bacillariophycidae</taxon>
        <taxon>Naviculales</taxon>
        <taxon>Naviculaceae</taxon>
        <taxon>Seminavis</taxon>
    </lineage>
</organism>